<dbReference type="EMBL" id="CP024785">
    <property type="protein sequence ID" value="AUB34958.1"/>
    <property type="molecule type" value="Genomic_DNA"/>
</dbReference>
<dbReference type="KEGG" id="nfl:COO91_00800"/>
<accession>A0A2K8SHQ7</accession>
<evidence type="ECO:0000313" key="2">
    <source>
        <dbReference type="Proteomes" id="UP000232003"/>
    </source>
</evidence>
<dbReference type="Proteomes" id="UP000232003">
    <property type="component" value="Chromosome"/>
</dbReference>
<protein>
    <submittedName>
        <fullName evidence="1">Uncharacterized protein</fullName>
    </submittedName>
</protein>
<keyword evidence="2" id="KW-1185">Reference proteome</keyword>
<dbReference type="AlphaFoldDB" id="A0A2K8SHQ7"/>
<dbReference type="RefSeq" id="WP_100897405.1">
    <property type="nucleotide sequence ID" value="NZ_CAWNNC010000001.1"/>
</dbReference>
<evidence type="ECO:0000313" key="1">
    <source>
        <dbReference type="EMBL" id="AUB34958.1"/>
    </source>
</evidence>
<name>A0A2K8SHQ7_9NOSO</name>
<sequence length="66" mass="7594">MRSFQFITPRGDGKIERSWQCDRTCDDAVDVGDFYDGLFSDRTLKNCVKSVMSGDKKRSSPRKLNK</sequence>
<gene>
    <name evidence="1" type="ORF">COO91_00800</name>
</gene>
<organism evidence="1 2">
    <name type="scientific">Nostoc flagelliforme CCNUN1</name>
    <dbReference type="NCBI Taxonomy" id="2038116"/>
    <lineage>
        <taxon>Bacteria</taxon>
        <taxon>Bacillati</taxon>
        <taxon>Cyanobacteriota</taxon>
        <taxon>Cyanophyceae</taxon>
        <taxon>Nostocales</taxon>
        <taxon>Nostocaceae</taxon>
        <taxon>Nostoc</taxon>
    </lineage>
</organism>
<reference evidence="1 2" key="1">
    <citation type="submission" date="2017-11" db="EMBL/GenBank/DDBJ databases">
        <title>Complete genome of a free-living desiccation-tolerant cyanobacterium and its photosynthetic adaptation to extreme terrestrial habitat.</title>
        <authorList>
            <person name="Shang J."/>
        </authorList>
    </citation>
    <scope>NUCLEOTIDE SEQUENCE [LARGE SCALE GENOMIC DNA]</scope>
    <source>
        <strain evidence="1 2">CCNUN1</strain>
    </source>
</reference>
<proteinExistence type="predicted"/>